<dbReference type="AlphaFoldDB" id="A0A9N8DAN4"/>
<gene>
    <name evidence="4" type="ORF">SEMRO_35_G022480.1</name>
</gene>
<dbReference type="EC" id="5.2.1.8" evidence="1"/>
<evidence type="ECO:0000313" key="5">
    <source>
        <dbReference type="Proteomes" id="UP001153069"/>
    </source>
</evidence>
<dbReference type="InterPro" id="IPR053111">
    <property type="entry name" value="Chloro_FKBP-type_PPIase"/>
</dbReference>
<reference evidence="4" key="1">
    <citation type="submission" date="2020-06" db="EMBL/GenBank/DDBJ databases">
        <authorList>
            <consortium name="Plant Systems Biology data submission"/>
        </authorList>
    </citation>
    <scope>NUCLEOTIDE SEQUENCE</scope>
    <source>
        <strain evidence="4">D6</strain>
    </source>
</reference>
<dbReference type="InterPro" id="IPR046357">
    <property type="entry name" value="PPIase_dom_sf"/>
</dbReference>
<keyword evidence="1 4" id="KW-0413">Isomerase</keyword>
<dbReference type="SUPFAM" id="SSF54534">
    <property type="entry name" value="FKBP-like"/>
    <property type="match status" value="1"/>
</dbReference>
<dbReference type="PANTHER" id="PTHR47598">
    <property type="entry name" value="PEPTIDYL-PROLYL CIS-TRANS ISOMERASE FKBP17-2, CHLOROPLASTIC"/>
    <property type="match status" value="1"/>
</dbReference>
<proteinExistence type="predicted"/>
<keyword evidence="2" id="KW-0732">Signal</keyword>
<sequence length="227" mass="24518">MMPLVLTILVLLLSFLGASSLSLLDARRRHLLLSPAAGALLPVFSSSAAILEVDEIQSTITGVQFRDDRIGQGDVVGGKDVVVLHLQGLRRDGSVIVDTREQGQPILHQLGSVVNFDVFGGDSSKRPIITLGVEDGIRGMRYGGIRRIVIPSPLGYGHAGVSRYDAMKMGLLKPVPRDELLRFEVEILRCVDVPFGDAESNPNGLVAQACCTEPSYPCKTDRTDDAR</sequence>
<dbReference type="GO" id="GO:0009507">
    <property type="term" value="C:chloroplast"/>
    <property type="evidence" value="ECO:0007669"/>
    <property type="project" value="TreeGrafter"/>
</dbReference>
<dbReference type="PROSITE" id="PS50059">
    <property type="entry name" value="FKBP_PPIASE"/>
    <property type="match status" value="1"/>
</dbReference>
<dbReference type="Gene3D" id="3.10.50.40">
    <property type="match status" value="1"/>
</dbReference>
<dbReference type="GO" id="GO:0003755">
    <property type="term" value="F:peptidyl-prolyl cis-trans isomerase activity"/>
    <property type="evidence" value="ECO:0007669"/>
    <property type="project" value="UniProtKB-KW"/>
</dbReference>
<evidence type="ECO:0000256" key="1">
    <source>
        <dbReference type="PROSITE-ProRule" id="PRU00277"/>
    </source>
</evidence>
<dbReference type="OrthoDB" id="1902587at2759"/>
<keyword evidence="5" id="KW-1185">Reference proteome</keyword>
<evidence type="ECO:0000313" key="4">
    <source>
        <dbReference type="EMBL" id="CAB9498315.1"/>
    </source>
</evidence>
<feature type="signal peptide" evidence="2">
    <location>
        <begin position="1"/>
        <end position="20"/>
    </location>
</feature>
<dbReference type="PANTHER" id="PTHR47598:SF1">
    <property type="entry name" value="PEPTIDYL-PROLYL CIS-TRANS ISOMERASE FKBP17-2, CHLOROPLASTIC"/>
    <property type="match status" value="1"/>
</dbReference>
<comment type="catalytic activity">
    <reaction evidence="1">
        <text>[protein]-peptidylproline (omega=180) = [protein]-peptidylproline (omega=0)</text>
        <dbReference type="Rhea" id="RHEA:16237"/>
        <dbReference type="Rhea" id="RHEA-COMP:10747"/>
        <dbReference type="Rhea" id="RHEA-COMP:10748"/>
        <dbReference type="ChEBI" id="CHEBI:83833"/>
        <dbReference type="ChEBI" id="CHEBI:83834"/>
        <dbReference type="EC" id="5.2.1.8"/>
    </reaction>
</comment>
<name>A0A9N8DAN4_9STRA</name>
<feature type="domain" description="PPIase FKBP-type" evidence="3">
    <location>
        <begin position="79"/>
        <end position="191"/>
    </location>
</feature>
<accession>A0A9N8DAN4</accession>
<feature type="chain" id="PRO_5040255970" description="peptidylprolyl isomerase" evidence="2">
    <location>
        <begin position="21"/>
        <end position="227"/>
    </location>
</feature>
<dbReference type="Proteomes" id="UP001153069">
    <property type="component" value="Unassembled WGS sequence"/>
</dbReference>
<keyword evidence="1" id="KW-0697">Rotamase</keyword>
<evidence type="ECO:0000256" key="2">
    <source>
        <dbReference type="SAM" id="SignalP"/>
    </source>
</evidence>
<dbReference type="EMBL" id="CAICTM010000035">
    <property type="protein sequence ID" value="CAB9498315.1"/>
    <property type="molecule type" value="Genomic_DNA"/>
</dbReference>
<dbReference type="Pfam" id="PF00254">
    <property type="entry name" value="FKBP_C"/>
    <property type="match status" value="1"/>
</dbReference>
<comment type="caution">
    <text evidence="4">The sequence shown here is derived from an EMBL/GenBank/DDBJ whole genome shotgun (WGS) entry which is preliminary data.</text>
</comment>
<dbReference type="InterPro" id="IPR001179">
    <property type="entry name" value="PPIase_FKBP_dom"/>
</dbReference>
<organism evidence="4 5">
    <name type="scientific">Seminavis robusta</name>
    <dbReference type="NCBI Taxonomy" id="568900"/>
    <lineage>
        <taxon>Eukaryota</taxon>
        <taxon>Sar</taxon>
        <taxon>Stramenopiles</taxon>
        <taxon>Ochrophyta</taxon>
        <taxon>Bacillariophyta</taxon>
        <taxon>Bacillariophyceae</taxon>
        <taxon>Bacillariophycidae</taxon>
        <taxon>Naviculales</taxon>
        <taxon>Naviculaceae</taxon>
        <taxon>Seminavis</taxon>
    </lineage>
</organism>
<evidence type="ECO:0000259" key="3">
    <source>
        <dbReference type="PROSITE" id="PS50059"/>
    </source>
</evidence>
<protein>
    <recommendedName>
        <fullName evidence="1">peptidylprolyl isomerase</fullName>
        <ecNumber evidence="1">5.2.1.8</ecNumber>
    </recommendedName>
</protein>